<name>V6AVZ6_9ARCH</name>
<reference evidence="2" key="1">
    <citation type="journal article" date="2013" name="PLoS ONE">
        <title>Enrichment and Genome Sequence of the Group I.1a Ammonia-Oxidizing Archaeon ?Ca. Nitrosotenuis uzonensis? Representing a Clade Globally.</title>
        <authorList>
            <person name="Lebedeva E.V."/>
            <person name="Hatzenpichler R."/>
            <person name="Pelletier E."/>
            <person name="Schuster N."/>
            <person name="Hauzmayer S."/>
            <person name="Bulaev A."/>
            <person name="Grigor'eva N.V."/>
            <person name="Galushko A."/>
            <person name="Schmid M."/>
            <person name="Palatinszky M."/>
            <person name="Le Paslier D."/>
            <person name="Daims H."/>
            <person name="Wagner M."/>
        </authorList>
    </citation>
    <scope>NUCLEOTIDE SEQUENCE [LARGE SCALE GENOMIC DNA]</scope>
    <source>
        <strain evidence="2">N4</strain>
    </source>
</reference>
<dbReference type="AlphaFoldDB" id="V6AVZ6"/>
<dbReference type="EMBL" id="CAJNAQ010000002">
    <property type="protein sequence ID" value="CAE6489981.1"/>
    <property type="molecule type" value="Genomic_DNA"/>
</dbReference>
<gene>
    <name evidence="2" type="ORF">NITUZ_60261</name>
    <name evidence="1" type="ORF">NUZ5A_20689</name>
</gene>
<evidence type="ECO:0000313" key="1">
    <source>
        <dbReference type="EMBL" id="CAE6489981.1"/>
    </source>
</evidence>
<dbReference type="RefSeq" id="WP_048197340.1">
    <property type="nucleotide sequence ID" value="NZ_CBTY010000011.1"/>
</dbReference>
<organism evidence="2 3">
    <name type="scientific">Candidatus Nitrosotenuis uzonensis</name>
    <dbReference type="NCBI Taxonomy" id="1407055"/>
    <lineage>
        <taxon>Archaea</taxon>
        <taxon>Nitrososphaerota</taxon>
        <taxon>Candidatus Nitrosotenuis</taxon>
    </lineage>
</organism>
<proteinExistence type="predicted"/>
<dbReference type="Proteomes" id="UP000018159">
    <property type="component" value="Unassembled WGS sequence"/>
</dbReference>
<comment type="caution">
    <text evidence="2">The sequence shown here is derived from an EMBL/GenBank/DDBJ whole genome shotgun (WGS) entry which is preliminary data.</text>
</comment>
<evidence type="ECO:0000313" key="3">
    <source>
        <dbReference type="Proteomes" id="UP000018159"/>
    </source>
</evidence>
<dbReference type="OrthoDB" id="10783at2157"/>
<evidence type="ECO:0000313" key="2">
    <source>
        <dbReference type="EMBL" id="CDI06734.1"/>
    </source>
</evidence>
<dbReference type="EMBL" id="CBTY010000011">
    <property type="protein sequence ID" value="CDI06734.1"/>
    <property type="molecule type" value="Genomic_DNA"/>
</dbReference>
<sequence length="196" mass="22528">MPIQLVLSQYSIDNLVRSAQFLADLTKTLSSEISAMERIKADVVLQQRETHKQGMLVRKMTDYLSDELGRIEMSLNDNASHSLNKKLSNLNETETKLRLLRGRLDEFVSNDDAENLKKSDTTLVSDLKRYEAFLLDLTSMLNEKIPQIERITDRARAETREAQQQKLLLKEMTDLFNTELEELDSAFCEIRGNTVS</sequence>
<reference evidence="1" key="3">
    <citation type="submission" date="2021-02" db="EMBL/GenBank/DDBJ databases">
        <authorList>
            <person name="Han P."/>
        </authorList>
    </citation>
    <scope>NUCLEOTIDE SEQUENCE</scope>
    <source>
        <strain evidence="1">Candidatus Nitrosotenuis uzonensis 5A</strain>
    </source>
</reference>
<accession>V6AVZ6</accession>
<dbReference type="Proteomes" id="UP000655759">
    <property type="component" value="Unassembled WGS sequence"/>
</dbReference>
<protein>
    <submittedName>
        <fullName evidence="2">Uncharacterized protein</fullName>
    </submittedName>
</protein>
<reference evidence="2" key="2">
    <citation type="submission" date="2013-10" db="EMBL/GenBank/DDBJ databases">
        <authorList>
            <person name="Regsiter A."/>
        </authorList>
    </citation>
    <scope>NUCLEOTIDE SEQUENCE</scope>
    <source>
        <strain evidence="2">N4</strain>
    </source>
</reference>
<keyword evidence="3" id="KW-1185">Reference proteome</keyword>
<dbReference type="STRING" id="1407055.NITUZ_60261"/>